<feature type="signal peptide" evidence="1">
    <location>
        <begin position="1"/>
        <end position="31"/>
    </location>
</feature>
<evidence type="ECO:0000259" key="2">
    <source>
        <dbReference type="Pfam" id="PF07589"/>
    </source>
</evidence>
<sequence length="237" mass="24396">MMKIEQTMKSIRSLTALTLTGVAMVSASANAATLASWDAWADSDTAGGLASDFSTASITTTITGTAVRDIVTNRGSNDGTFGTLAGAVSDTNALRMNKPDGSILQVNVANNSGATLSFDQLHFDGVFTGDSIRDFEVVFVNTSTATTSGLLGSGSITSDTNTVTFVADYDDFDIDVSSITLDSGDEGYFQITFDGGTGGINSASTIDNVALTTVVPEPSSAALLGLGGLALIMRRRQ</sequence>
<comment type="caution">
    <text evidence="3">The sequence shown here is derived from an EMBL/GenBank/DDBJ whole genome shotgun (WGS) entry which is preliminary data.</text>
</comment>
<dbReference type="NCBIfam" id="TIGR02595">
    <property type="entry name" value="PEP_CTERM"/>
    <property type="match status" value="1"/>
</dbReference>
<evidence type="ECO:0000313" key="3">
    <source>
        <dbReference type="EMBL" id="MBK1855302.1"/>
    </source>
</evidence>
<dbReference type="InterPro" id="IPR013424">
    <property type="entry name" value="Ice-binding_C"/>
</dbReference>
<dbReference type="AlphaFoldDB" id="A0AAE2SE43"/>
<dbReference type="Pfam" id="PF07589">
    <property type="entry name" value="PEP-CTERM"/>
    <property type="match status" value="1"/>
</dbReference>
<accession>A0AAE2SE43</accession>
<evidence type="ECO:0000313" key="4">
    <source>
        <dbReference type="Proteomes" id="UP000634206"/>
    </source>
</evidence>
<proteinExistence type="predicted"/>
<feature type="domain" description="Ice-binding protein C-terminal" evidence="2">
    <location>
        <begin position="215"/>
        <end position="236"/>
    </location>
</feature>
<gene>
    <name evidence="3" type="ORF">JIN83_10055</name>
</gene>
<keyword evidence="4" id="KW-1185">Reference proteome</keyword>
<organism evidence="3 4">
    <name type="scientific">Oceaniferula flava</name>
    <dbReference type="NCBI Taxonomy" id="2800421"/>
    <lineage>
        <taxon>Bacteria</taxon>
        <taxon>Pseudomonadati</taxon>
        <taxon>Verrucomicrobiota</taxon>
        <taxon>Verrucomicrobiia</taxon>
        <taxon>Verrucomicrobiales</taxon>
        <taxon>Verrucomicrobiaceae</taxon>
        <taxon>Oceaniferula</taxon>
    </lineage>
</organism>
<feature type="chain" id="PRO_5042091024" evidence="1">
    <location>
        <begin position="32"/>
        <end position="237"/>
    </location>
</feature>
<dbReference type="Proteomes" id="UP000634206">
    <property type="component" value="Unassembled WGS sequence"/>
</dbReference>
<keyword evidence="1" id="KW-0732">Signal</keyword>
<dbReference type="EMBL" id="JAENIG010000006">
    <property type="protein sequence ID" value="MBK1855302.1"/>
    <property type="molecule type" value="Genomic_DNA"/>
</dbReference>
<evidence type="ECO:0000256" key="1">
    <source>
        <dbReference type="SAM" id="SignalP"/>
    </source>
</evidence>
<dbReference type="RefSeq" id="WP_309489915.1">
    <property type="nucleotide sequence ID" value="NZ_JAENIG010000006.1"/>
</dbReference>
<reference evidence="3" key="1">
    <citation type="submission" date="2021-01" db="EMBL/GenBank/DDBJ databases">
        <title>Modified the classification status of verrucomicrobia.</title>
        <authorList>
            <person name="Feng X."/>
        </authorList>
    </citation>
    <scope>NUCLEOTIDE SEQUENCE</scope>
    <source>
        <strain evidence="3">5K15</strain>
    </source>
</reference>
<name>A0AAE2SE43_9BACT</name>
<protein>
    <submittedName>
        <fullName evidence="3">PEP-CTERM sorting domain-containing protein</fullName>
    </submittedName>
</protein>